<sequence>MNNSNVVRQLSENDNFDLLLSLINQTANRYNPDPKFLGIGMTVSELKDSYFSSGTNKEGYVVEKEGKVIAVMGVSLSEVTSNGYIEFGVAEGHEEVLRGLTDKCSSIVNQKGGKKLFRFASSKFGQIRNREITLWEQLGFNSEEFSDIIISLDLRDWNVPDDFHNENIYPATDMELSDIRQILIDDEEELIAELVSKQFVTKSPDQIVLTMMDKETKELVGIAYYRVIIANEGSNNEFFDASGFGIHFRPRYQLDKSEKERLLHASLLSMKQLGIYHVYSRITLKNFEIFSMLIREGFDDPGIDQNCTVLLFKTV</sequence>
<reference evidence="1 2" key="1">
    <citation type="submission" date="2023-06" db="EMBL/GenBank/DDBJ databases">
        <title>Paenibacillus polygonum sp. nov., an endophytic bacterium, isolated from Polygonum lapathifolium L. in Nanji Wetland National Nature Reserve, South of Poyang Lake, Jiangxi Province, China.</title>
        <authorList>
            <person name="Yu Z."/>
        </authorList>
    </citation>
    <scope>NUCLEOTIDE SEQUENCE [LARGE SCALE GENOMIC DNA]</scope>
    <source>
        <strain evidence="1 2">C31</strain>
    </source>
</reference>
<evidence type="ECO:0008006" key="3">
    <source>
        <dbReference type="Google" id="ProtNLM"/>
    </source>
</evidence>
<organism evidence="1 2">
    <name type="scientific">Paenibacillus polygoni</name>
    <dbReference type="NCBI Taxonomy" id="3050112"/>
    <lineage>
        <taxon>Bacteria</taxon>
        <taxon>Bacillati</taxon>
        <taxon>Bacillota</taxon>
        <taxon>Bacilli</taxon>
        <taxon>Bacillales</taxon>
        <taxon>Paenibacillaceae</taxon>
        <taxon>Paenibacillus</taxon>
    </lineage>
</organism>
<proteinExistence type="predicted"/>
<accession>A0ABY8X1W1</accession>
<gene>
    <name evidence="1" type="ORF">QPK24_12270</name>
</gene>
<dbReference type="RefSeq" id="WP_285741398.1">
    <property type="nucleotide sequence ID" value="NZ_CP127162.1"/>
</dbReference>
<dbReference type="Proteomes" id="UP001236415">
    <property type="component" value="Chromosome"/>
</dbReference>
<evidence type="ECO:0000313" key="2">
    <source>
        <dbReference type="Proteomes" id="UP001236415"/>
    </source>
</evidence>
<protein>
    <recommendedName>
        <fullName evidence="3">N-acetyltransferase domain-containing protein</fullName>
    </recommendedName>
</protein>
<evidence type="ECO:0000313" key="1">
    <source>
        <dbReference type="EMBL" id="WIV17230.1"/>
    </source>
</evidence>
<dbReference type="EMBL" id="CP127162">
    <property type="protein sequence ID" value="WIV17230.1"/>
    <property type="molecule type" value="Genomic_DNA"/>
</dbReference>
<name>A0ABY8X1W1_9BACL</name>
<keyword evidence="2" id="KW-1185">Reference proteome</keyword>